<dbReference type="PANTHER" id="PTHR30371:SF0">
    <property type="entry name" value="SEC-INDEPENDENT PROTEIN TRANSLOCASE PROTEIN TATC, CHLOROPLASTIC-RELATED"/>
    <property type="match status" value="1"/>
</dbReference>
<proteinExistence type="inferred from homology"/>
<comment type="function">
    <text evidence="5">Part of the twin-arginine translocation (Tat) system that transports large folded proteins containing a characteristic twin-arginine motif in their signal peptide across membranes.</text>
</comment>
<protein>
    <recommendedName>
        <fullName evidence="5">Sec-independent protein translocase protein TatC</fullName>
    </recommendedName>
</protein>
<dbReference type="HAMAP" id="MF_00902">
    <property type="entry name" value="TatC"/>
    <property type="match status" value="1"/>
</dbReference>
<keyword evidence="5" id="KW-0653">Protein transport</keyword>
<dbReference type="Proteomes" id="UP000315750">
    <property type="component" value="Chromosome"/>
</dbReference>
<comment type="similarity">
    <text evidence="5">Belongs to the TatC family.</text>
</comment>
<reference evidence="6 7" key="1">
    <citation type="submission" date="2019-02" db="EMBL/GenBank/DDBJ databases">
        <title>Deep-cultivation of Planctomycetes and their phenomic and genomic characterization uncovers novel biology.</title>
        <authorList>
            <person name="Wiegand S."/>
            <person name="Jogler M."/>
            <person name="Boedeker C."/>
            <person name="Pinto D."/>
            <person name="Vollmers J."/>
            <person name="Rivas-Marin E."/>
            <person name="Kohn T."/>
            <person name="Peeters S.H."/>
            <person name="Heuer A."/>
            <person name="Rast P."/>
            <person name="Oberbeckmann S."/>
            <person name="Bunk B."/>
            <person name="Jeske O."/>
            <person name="Meyerdierks A."/>
            <person name="Storesund J.E."/>
            <person name="Kallscheuer N."/>
            <person name="Luecker S."/>
            <person name="Lage O.M."/>
            <person name="Pohl T."/>
            <person name="Merkel B.J."/>
            <person name="Hornburger P."/>
            <person name="Mueller R.-W."/>
            <person name="Bruemmer F."/>
            <person name="Labrenz M."/>
            <person name="Spormann A.M."/>
            <person name="Op den Camp H."/>
            <person name="Overmann J."/>
            <person name="Amann R."/>
            <person name="Jetten M.S.M."/>
            <person name="Mascher T."/>
            <person name="Medema M.H."/>
            <person name="Devos D.P."/>
            <person name="Kaster A.-K."/>
            <person name="Ovreas L."/>
            <person name="Rohde M."/>
            <person name="Galperin M.Y."/>
            <person name="Jogler C."/>
        </authorList>
    </citation>
    <scope>NUCLEOTIDE SEQUENCE [LARGE SCALE GENOMIC DNA]</scope>
    <source>
        <strain evidence="6 7">Pan181</strain>
    </source>
</reference>
<organism evidence="6 7">
    <name type="scientific">Aeoliella mucimassa</name>
    <dbReference type="NCBI Taxonomy" id="2527972"/>
    <lineage>
        <taxon>Bacteria</taxon>
        <taxon>Pseudomonadati</taxon>
        <taxon>Planctomycetota</taxon>
        <taxon>Planctomycetia</taxon>
        <taxon>Pirellulales</taxon>
        <taxon>Lacipirellulaceae</taxon>
        <taxon>Aeoliella</taxon>
    </lineage>
</organism>
<evidence type="ECO:0000256" key="3">
    <source>
        <dbReference type="ARBA" id="ARBA00022989"/>
    </source>
</evidence>
<dbReference type="EMBL" id="CP036278">
    <property type="protein sequence ID" value="QDU56256.1"/>
    <property type="molecule type" value="Genomic_DNA"/>
</dbReference>
<feature type="transmembrane region" description="Helical" evidence="5">
    <location>
        <begin position="153"/>
        <end position="178"/>
    </location>
</feature>
<evidence type="ECO:0000256" key="1">
    <source>
        <dbReference type="ARBA" id="ARBA00004141"/>
    </source>
</evidence>
<accession>A0A518ANG5</accession>
<evidence type="ECO:0000313" key="7">
    <source>
        <dbReference type="Proteomes" id="UP000315750"/>
    </source>
</evidence>
<keyword evidence="3 5" id="KW-1133">Transmembrane helix</keyword>
<comment type="subcellular location">
    <subcellularLocation>
        <location evidence="5">Cell membrane</location>
        <topology evidence="5">Multi-pass membrane protein</topology>
    </subcellularLocation>
    <subcellularLocation>
        <location evidence="1">Membrane</location>
        <topology evidence="1">Multi-pass membrane protein</topology>
    </subcellularLocation>
</comment>
<comment type="subunit">
    <text evidence="5">Forms a complex with TatA.</text>
</comment>
<feature type="transmembrane region" description="Helical" evidence="5">
    <location>
        <begin position="184"/>
        <end position="204"/>
    </location>
</feature>
<dbReference type="GO" id="GO:0033281">
    <property type="term" value="C:TAT protein transport complex"/>
    <property type="evidence" value="ECO:0007669"/>
    <property type="project" value="UniProtKB-UniRule"/>
</dbReference>
<dbReference type="GO" id="GO:0009977">
    <property type="term" value="F:proton motive force dependent protein transmembrane transporter activity"/>
    <property type="evidence" value="ECO:0007669"/>
    <property type="project" value="TreeGrafter"/>
</dbReference>
<keyword evidence="5" id="KW-1003">Cell membrane</keyword>
<evidence type="ECO:0000256" key="4">
    <source>
        <dbReference type="ARBA" id="ARBA00023136"/>
    </source>
</evidence>
<dbReference type="AlphaFoldDB" id="A0A518ANG5"/>
<name>A0A518ANG5_9BACT</name>
<keyword evidence="2 5" id="KW-0812">Transmembrane</keyword>
<feature type="transmembrane region" description="Helical" evidence="5">
    <location>
        <begin position="236"/>
        <end position="257"/>
    </location>
</feature>
<feature type="transmembrane region" description="Helical" evidence="5">
    <location>
        <begin position="25"/>
        <end position="48"/>
    </location>
</feature>
<feature type="transmembrane region" description="Helical" evidence="5">
    <location>
        <begin position="295"/>
        <end position="314"/>
    </location>
</feature>
<feature type="transmembrane region" description="Helical" evidence="5">
    <location>
        <begin position="269"/>
        <end position="289"/>
    </location>
</feature>
<evidence type="ECO:0000313" key="6">
    <source>
        <dbReference type="EMBL" id="QDU56256.1"/>
    </source>
</evidence>
<sequence length="330" mass="37499">MPAHDDLFEKSKMTFGEHLEELRSALIKSILAIAIGFLIGMYFASWFVGKVKEPLQDAIDEYVLEESTERYTQELLERKKKGEDIPEDIDAAVKIRKEKGLAPKIVFMEPKQLGIESDEELVPITQWQRVEDNANQIIATGVTQGFMVWIKAALVLGIVFSSPAVFWFVWQFVAAGLYPHEKQYVHIFLPFSLLLFLAGAALAFYGAIYYVLQFLFSFYKVLGVAPYPVINEWMSFIMFLPIGFGIGFQLPLVMLFLERIGIFNVPLYLKQWKIAVVVICVISTILTPADPQSMILMAVPLVILYFGGIGLCRYMPRRKKPFSEVVSGEE</sequence>
<dbReference type="GO" id="GO:0065002">
    <property type="term" value="P:intracellular protein transmembrane transport"/>
    <property type="evidence" value="ECO:0007669"/>
    <property type="project" value="TreeGrafter"/>
</dbReference>
<keyword evidence="5" id="KW-0811">Translocation</keyword>
<dbReference type="GO" id="GO:0043953">
    <property type="term" value="P:protein transport by the Tat complex"/>
    <property type="evidence" value="ECO:0007669"/>
    <property type="project" value="UniProtKB-UniRule"/>
</dbReference>
<dbReference type="PANTHER" id="PTHR30371">
    <property type="entry name" value="SEC-INDEPENDENT PROTEIN TRANSLOCASE PROTEIN TATC"/>
    <property type="match status" value="1"/>
</dbReference>
<dbReference type="KEGG" id="amuc:Pan181_24640"/>
<gene>
    <name evidence="6" type="primary">tatC2</name>
    <name evidence="5" type="synonym">tatC</name>
    <name evidence="6" type="ORF">Pan181_24640</name>
</gene>
<keyword evidence="5" id="KW-0813">Transport</keyword>
<dbReference type="RefSeq" id="WP_145247023.1">
    <property type="nucleotide sequence ID" value="NZ_CP036278.1"/>
</dbReference>
<dbReference type="OrthoDB" id="9777044at2"/>
<feature type="transmembrane region" description="Helical" evidence="5">
    <location>
        <begin position="211"/>
        <end position="230"/>
    </location>
</feature>
<evidence type="ECO:0000256" key="2">
    <source>
        <dbReference type="ARBA" id="ARBA00022692"/>
    </source>
</evidence>
<dbReference type="InterPro" id="IPR002033">
    <property type="entry name" value="TatC"/>
</dbReference>
<keyword evidence="7" id="KW-1185">Reference proteome</keyword>
<dbReference type="Pfam" id="PF00902">
    <property type="entry name" value="TatC"/>
    <property type="match status" value="1"/>
</dbReference>
<evidence type="ECO:0000256" key="5">
    <source>
        <dbReference type="HAMAP-Rule" id="MF_00902"/>
    </source>
</evidence>
<keyword evidence="4 5" id="KW-0472">Membrane</keyword>